<proteinExistence type="predicted"/>
<dbReference type="InterPro" id="IPR051051">
    <property type="entry name" value="E3_ubiq-ligase_TRIM/RNF"/>
</dbReference>
<keyword evidence="1" id="KW-0479">Metal-binding</keyword>
<feature type="coiled-coil region" evidence="4">
    <location>
        <begin position="4"/>
        <end position="99"/>
    </location>
</feature>
<dbReference type="OrthoDB" id="9903688at2759"/>
<evidence type="ECO:0000313" key="6">
    <source>
        <dbReference type="EMBL" id="KAF5898845.1"/>
    </source>
</evidence>
<evidence type="ECO:0000313" key="7">
    <source>
        <dbReference type="Proteomes" id="UP000727407"/>
    </source>
</evidence>
<dbReference type="EMBL" id="QNUK01000185">
    <property type="protein sequence ID" value="KAF5898845.1"/>
    <property type="molecule type" value="Genomic_DNA"/>
</dbReference>
<evidence type="ECO:0000256" key="2">
    <source>
        <dbReference type="ARBA" id="ARBA00022771"/>
    </source>
</evidence>
<name>A0A8J4XDK2_CLAMG</name>
<dbReference type="InterPro" id="IPR058030">
    <property type="entry name" value="TRIM8/14/16/25/29/45/65_CC"/>
</dbReference>
<keyword evidence="6" id="KW-0436">Ligase</keyword>
<keyword evidence="2" id="KW-0863">Zinc-finger</keyword>
<evidence type="ECO:0000256" key="3">
    <source>
        <dbReference type="ARBA" id="ARBA00022833"/>
    </source>
</evidence>
<dbReference type="AlphaFoldDB" id="A0A8J4XDK2"/>
<feature type="domain" description="TRIM8/14/16/25/29/45/65 coiled-coil region" evidence="5">
    <location>
        <begin position="14"/>
        <end position="152"/>
    </location>
</feature>
<evidence type="ECO:0000259" key="5">
    <source>
        <dbReference type="Pfam" id="PF25600"/>
    </source>
</evidence>
<dbReference type="PANTHER" id="PTHR25465:SF5">
    <property type="entry name" value="E3 UBIQUITIN_ISG15 LIGASE TRIM25-RELATED"/>
    <property type="match status" value="1"/>
</dbReference>
<reference evidence="6" key="1">
    <citation type="submission" date="2020-07" db="EMBL/GenBank/DDBJ databases">
        <title>Clarias magur genome sequencing, assembly and annotation.</title>
        <authorList>
            <person name="Kushwaha B."/>
            <person name="Kumar R."/>
            <person name="Das P."/>
            <person name="Joshi C.G."/>
            <person name="Kumar D."/>
            <person name="Nagpure N.S."/>
            <person name="Pandey M."/>
            <person name="Agarwal S."/>
            <person name="Srivastava S."/>
            <person name="Singh M."/>
            <person name="Sahoo L."/>
            <person name="Jayasankar P."/>
            <person name="Meher P.K."/>
            <person name="Koringa P.G."/>
            <person name="Iquebal M.A."/>
            <person name="Das S.P."/>
            <person name="Bit A."/>
            <person name="Patnaik S."/>
            <person name="Patel N."/>
            <person name="Shah T.M."/>
            <person name="Hinsu A."/>
            <person name="Jena J.K."/>
        </authorList>
    </citation>
    <scope>NUCLEOTIDE SEQUENCE</scope>
    <source>
        <strain evidence="6">CIFAMagur01</strain>
        <tissue evidence="6">Testis</tissue>
    </source>
</reference>
<dbReference type="PANTHER" id="PTHR25465">
    <property type="entry name" value="B-BOX DOMAIN CONTAINING"/>
    <property type="match status" value="1"/>
</dbReference>
<feature type="non-terminal residue" evidence="6">
    <location>
        <position position="181"/>
    </location>
</feature>
<protein>
    <submittedName>
        <fullName evidence="6">E3 ubiquitin/ISG15 ligase TRIM25-like</fullName>
    </submittedName>
</protein>
<organism evidence="6 7">
    <name type="scientific">Clarias magur</name>
    <name type="common">Asian catfish</name>
    <name type="synonym">Macropteronotus magur</name>
    <dbReference type="NCBI Taxonomy" id="1594786"/>
    <lineage>
        <taxon>Eukaryota</taxon>
        <taxon>Metazoa</taxon>
        <taxon>Chordata</taxon>
        <taxon>Craniata</taxon>
        <taxon>Vertebrata</taxon>
        <taxon>Euteleostomi</taxon>
        <taxon>Actinopterygii</taxon>
        <taxon>Neopterygii</taxon>
        <taxon>Teleostei</taxon>
        <taxon>Ostariophysi</taxon>
        <taxon>Siluriformes</taxon>
        <taxon>Clariidae</taxon>
        <taxon>Clarias</taxon>
    </lineage>
</organism>
<keyword evidence="3" id="KW-0862">Zinc</keyword>
<dbReference type="GO" id="GO:0008270">
    <property type="term" value="F:zinc ion binding"/>
    <property type="evidence" value="ECO:0007669"/>
    <property type="project" value="UniProtKB-KW"/>
</dbReference>
<gene>
    <name evidence="6" type="ORF">DAT39_011435</name>
</gene>
<sequence length="181" mass="21262">KQLLEIQKKSKQRLQKREKELQELKKVVETHKSSAQTAVQETERIFTLVIKSLERRCSDLKELIRTQEKAAVSRAEELMKQLEQEIAQLKMRDTKIEELSHTQEPIHFLQSFQSVLDPPKSVTLPNISSDLTFGEVVKSLFHLREKVEECSKEEFGKILDEVSYVCMFTLTELQRREDFLK</sequence>
<evidence type="ECO:0000256" key="1">
    <source>
        <dbReference type="ARBA" id="ARBA00022723"/>
    </source>
</evidence>
<comment type="caution">
    <text evidence="6">The sequence shown here is derived from an EMBL/GenBank/DDBJ whole genome shotgun (WGS) entry which is preliminary data.</text>
</comment>
<evidence type="ECO:0000256" key="4">
    <source>
        <dbReference type="SAM" id="Coils"/>
    </source>
</evidence>
<keyword evidence="7" id="KW-1185">Reference proteome</keyword>
<keyword evidence="4" id="KW-0175">Coiled coil</keyword>
<accession>A0A8J4XDK2</accession>
<dbReference type="GO" id="GO:0016874">
    <property type="term" value="F:ligase activity"/>
    <property type="evidence" value="ECO:0007669"/>
    <property type="project" value="UniProtKB-KW"/>
</dbReference>
<dbReference type="Proteomes" id="UP000727407">
    <property type="component" value="Unassembled WGS sequence"/>
</dbReference>
<feature type="non-terminal residue" evidence="6">
    <location>
        <position position="1"/>
    </location>
</feature>
<dbReference type="Pfam" id="PF25600">
    <property type="entry name" value="TRIM_CC"/>
    <property type="match status" value="1"/>
</dbReference>